<feature type="region of interest" description="Disordered" evidence="1">
    <location>
        <begin position="1069"/>
        <end position="1090"/>
    </location>
</feature>
<dbReference type="RefSeq" id="XP_003687247.1">
    <property type="nucleotide sequence ID" value="XM_003687199.1"/>
</dbReference>
<dbReference type="InterPro" id="IPR019449">
    <property type="entry name" value="FMP27_WPPW_RBG"/>
</dbReference>
<dbReference type="SMART" id="SM01214">
    <property type="entry name" value="Fmp27_GFWDK"/>
    <property type="match status" value="1"/>
</dbReference>
<dbReference type="HOGENOM" id="CLU_000740_0_0_1"/>
<dbReference type="InterPro" id="IPR045167">
    <property type="entry name" value="Hobbit"/>
</dbReference>
<feature type="domain" description="FMP27 WPPW motif-containing RBG unit" evidence="4">
    <location>
        <begin position="1685"/>
        <end position="2141"/>
    </location>
</feature>
<protein>
    <submittedName>
        <fullName evidence="5">Uncharacterized protein</fullName>
    </submittedName>
</protein>
<organism evidence="5 6">
    <name type="scientific">Tetrapisispora phaffii (strain ATCC 24235 / CBS 4417 / NBRC 1672 / NRRL Y-8282 / UCD 70-5)</name>
    <name type="common">Yeast</name>
    <name type="synonym">Fabospora phaffii</name>
    <dbReference type="NCBI Taxonomy" id="1071381"/>
    <lineage>
        <taxon>Eukaryota</taxon>
        <taxon>Fungi</taxon>
        <taxon>Dikarya</taxon>
        <taxon>Ascomycota</taxon>
        <taxon>Saccharomycotina</taxon>
        <taxon>Saccharomycetes</taxon>
        <taxon>Saccharomycetales</taxon>
        <taxon>Saccharomycetaceae</taxon>
        <taxon>Tetrapisispora</taxon>
    </lineage>
</organism>
<feature type="compositionally biased region" description="Polar residues" evidence="1">
    <location>
        <begin position="1074"/>
        <end position="1083"/>
    </location>
</feature>
<evidence type="ECO:0000256" key="1">
    <source>
        <dbReference type="SAM" id="MobiDB-lite"/>
    </source>
</evidence>
<gene>
    <name evidence="5" type="primary">TPHA0I03120</name>
    <name evidence="5" type="ordered locus">TPHA_0I03120</name>
</gene>
<feature type="domain" description="FMP27 SW motif-containing RBG unit" evidence="3">
    <location>
        <begin position="1147"/>
        <end position="1250"/>
    </location>
</feature>
<dbReference type="PANTHER" id="PTHR15678">
    <property type="entry name" value="ANTIGEN MLAA-22-RELATED"/>
    <property type="match status" value="1"/>
</dbReference>
<dbReference type="SMART" id="SM01215">
    <property type="entry name" value="Fmp27_SW"/>
    <property type="match status" value="1"/>
</dbReference>
<dbReference type="STRING" id="1071381.G8BY35"/>
<proteinExistence type="predicted"/>
<dbReference type="PANTHER" id="PTHR15678:SF15">
    <property type="entry name" value="PROTEIN FMP27, MITOCHONDRIAL"/>
    <property type="match status" value="1"/>
</dbReference>
<dbReference type="eggNOG" id="KOG1910">
    <property type="taxonomic scope" value="Eukaryota"/>
</dbReference>
<dbReference type="InterPro" id="IPR019415">
    <property type="entry name" value="FMP27_SW_RBG"/>
</dbReference>
<evidence type="ECO:0000259" key="3">
    <source>
        <dbReference type="SMART" id="SM01215"/>
    </source>
</evidence>
<name>G8BY35_TETPH</name>
<evidence type="ECO:0000313" key="6">
    <source>
        <dbReference type="Proteomes" id="UP000005666"/>
    </source>
</evidence>
<dbReference type="InterPro" id="IPR019441">
    <property type="entry name" value="FMP27/BLTP2/Hobbit_GFWDK_RBG"/>
</dbReference>
<dbReference type="OMA" id="PNYFAKP"/>
<dbReference type="KEGG" id="tpf:TPHA_0I03120"/>
<keyword evidence="6" id="KW-1185">Reference proteome</keyword>
<evidence type="ECO:0000259" key="4">
    <source>
        <dbReference type="SMART" id="SM01216"/>
    </source>
</evidence>
<evidence type="ECO:0000259" key="2">
    <source>
        <dbReference type="SMART" id="SM01214"/>
    </source>
</evidence>
<dbReference type="GO" id="GO:0044233">
    <property type="term" value="C:mitochondria-associated endoplasmic reticulum membrane contact site"/>
    <property type="evidence" value="ECO:0007669"/>
    <property type="project" value="EnsemblFungi"/>
</dbReference>
<dbReference type="Proteomes" id="UP000005666">
    <property type="component" value="Chromosome 9"/>
</dbReference>
<dbReference type="Pfam" id="PF10344">
    <property type="entry name" value="Hobbit"/>
    <property type="match status" value="2"/>
</dbReference>
<reference evidence="5 6" key="1">
    <citation type="journal article" date="2011" name="Proc. Natl. Acad. Sci. U.S.A.">
        <title>Evolutionary erosion of yeast sex chromosomes by mating-type switching accidents.</title>
        <authorList>
            <person name="Gordon J.L."/>
            <person name="Armisen D."/>
            <person name="Proux-Wera E."/>
            <person name="Oheigeartaigh S.S."/>
            <person name="Byrne K.P."/>
            <person name="Wolfe K.H."/>
        </authorList>
    </citation>
    <scope>NUCLEOTIDE SEQUENCE [LARGE SCALE GENOMIC DNA]</scope>
    <source>
        <strain evidence="6">ATCC 24235 / CBS 4417 / NBRC 1672 / NRRL Y-8282 / UCD 70-5</strain>
    </source>
</reference>
<dbReference type="SMART" id="SM01216">
    <property type="entry name" value="Fmp27_WPPW"/>
    <property type="match status" value="1"/>
</dbReference>
<evidence type="ECO:0000313" key="5">
    <source>
        <dbReference type="EMBL" id="CCE64813.1"/>
    </source>
</evidence>
<dbReference type="GO" id="GO:0140268">
    <property type="term" value="C:endoplasmic reticulum-plasma membrane contact site"/>
    <property type="evidence" value="ECO:0007669"/>
    <property type="project" value="EnsemblFungi"/>
</dbReference>
<accession>G8BY35</accession>
<dbReference type="OrthoDB" id="1562405at2759"/>
<dbReference type="EMBL" id="HE612864">
    <property type="protein sequence ID" value="CCE64813.1"/>
    <property type="molecule type" value="Genomic_DNA"/>
</dbReference>
<sequence>MWFDLIIKLPLLVIATWLLIRQVIKTLFGISAAYINPFTFRIIGFEYKDILKIELLEFNPFRKRIRISKLTFNNKQIENKNQTNASNHKKTSHGHNLKAVLPKWLFKYLPHLLSFLNEVHIVADHVFLTDYDLYISTIGSVFNYKEITSSLSLELFMRQVKNKNSTILTDTLQQLEINFEKIEVDHSIVFNDIKIDSKFGVLRLPYAYLKQQSASTKIIEPDNIESKHSDILCDLAIQDTIKAFRKKLERIQGYLKPICEINLYMDKILLDDLELTNLPELNEISQYFTYNIEASNVTLNLIRFSKDYPGYNLNFGEDDTPYKINSNFSRVNIGVKINKINEKEIYLAKIIEVPSINLYGHTNIFSQQFQFSEGRFENALSTLNFQISSLIVDLDITTLSFIKSFSRNIKVFKGAFGYSKEIDAIDQLKEFEDLRSLKWRKVLKTYLTSLFPLLNLKFTLDDSKIILNDETDTIIFYLSALLGTYKSNRSLSFSQNDKLDSIINYDTAFDLELSDLHCQHLITDGSNYNHKILEIESVSLKQKVKWSPEIQFSFDGEVDNVNIDLSELRSMIALNKIVKKTDCQLLQVETIYFKELYDKFAKQLYNAEFNCSRLKEMQSIKKVSPESFVFNTLPDYFDYIKVDLRRIQMTLGIRSVFMPPDIFSLLEAQSPKDLVEGKLRKFTNKVDKVQLALFSNKTQWHNKIEMGQVYMSKSGLDSLNRNDSNDLEDIGTSQSTQIDRLWNFNILVNNVTSSVIYETCKFSTEFSSRTVSSLKVVSIKVFPETESYTVPSENKVVIVIDNKKASSMVDLINVFMGISGFHTLNQIFRKNTYCSVKETCAKKILVSLNKAKKKSFWYFIDWVKFKQLIQIRLSSELSRQVLILPNALKIKFESSNMFISIDKLNDICINGELARMCVESPTQKDTWIRMMLINKFKMNINLSEMLRQIKNNETGNSEVLPGVTLAYESSHFSIPNKFAMYRIFDNISTIVKSLKQMIYSMKTSQSDIVIFPVTVNPVRLPNVNLSSKRSIITIEDDPLESELNMIFQIGLEEQRIRLEKVKQFKNSLERKYQDTNSSANQSEKNNDKFSSDDTYTKLVFLSSARGCKKSKNILKKLLSAKKSDRETSEKEDELLEDKNPILINEHESYIRLQENISTSWIRRIKDYKKVEKEKYEENFEYLWGLTNLHNISKDFNTNVRDFIYSPPLTTIIVEGIDINISQPSCGLECIAEFIHDVGKGVPLDTQYSIMFPMYLDVNIREFRWHLRDYPLPFINIPPPTENQKISNNFKISGDLCLTEAMIQSSNEIRTIFVPLVPSVELVNKDHYYSLFVPRTLTSVKVYSKLEIGIHTERSTQVVWGSSYSPAIQQVMQCFEDLSKPPTDLSPKLGVWDKIRYMFHSRIKINWAKKNRFEISLLGAKSPYKIGREDAGFIIGFNGNTVLDCNPNNSPKQLLACSADQIYFSIPNYFAKPLLVWSMPSHKNIFVPNQDNTNLQTYASYYYLLQQDYNNERKEAVKLMQKHYIEKNGIKLSGGMTLKLGFVFEGLGKGGIRSSDFAPHYETFLCNPIYVKDLSKYDAYKNFKSHFIHMSFALLSNSSNAYNAMQLDSSGMDTFLKWWKSFSNNPPVRRGTLYDAKNLSPKFGGALRTISYYANVSPLFITHIQRNIDINNTQSSSFYENIEYVGIKAKVSRFVMDLHQRKEVISEFREKLNEHKRVSRMKFLEGDFSSGTIDIRTIHAKFHKVTFIEDKQNYEFDLYEDDDNWVDISDFKEPFSISIDDYTPHVTIRPLLLAPQFVYQKRAKYGDKYQLDPVTSEPIQAFKNDISHCCCVNGQIDLPTTYQEKRISTLLTKEKELNEKLKIANTSEEKSYLLKHINMTKQIIQQLEYFIEDTKMVVNSKGNVKPEDLHFQVIDKETEASKKLYENRYLIFGMFLRWDEGARDVITTYLMYLNLNSYFSKIDRYKSIRTFEDIVNQKSGTVGSPSNYNSEQNFKTSILESSTQSAKNHGTKQEKEEDILKYFEIGLRKLITSINYTTSEDHFVQFLAPQIQLSSKFEPNSCIVIAAPLIKLRVLSFASANNNDVFIQDTFLKRYGILISKANVFLFHKDKFKDSMDIFFQCLAYGQTKEVPWSPWLGAESCFDPSALSDSTIIKNLNTTIYLDSIYEFSSVYEFVRHQLQDCMNIYIPKVQVTCDSRSYLTLFKISTNLFMSMKLTDPVLKKKIDKVSISFDFTELRKIYDTTVLLSNVIHKSQLAENESIFRQKLLDDAGLVDLFNIHNERITNLSKLYILLHVLCSRRKERHEFTKSMEWNIDVESIELLMLQKDSTPFLTVVSKDIKFNRVASSSGYNSNTITVKAADIFNLEDTAAYKNLLGPYVTQKKLLRKSITEENKPMFHINWVMDKPIGGIKVVKSVETFVQGLSVSIEEETVLKLVHWLLPHEVASALHTNDESDEESDVESLNSEFYFNGEDNSELNEMIQRSTDFVIMENIVINGFKLCISFKGKGSKRLINVTDFVFNFPKLSFVNQTMRSIDIIIILKKVLIKALLKQSGKFLLSKLKRRPALESSSLLLPHSVPLSKTLSANSKVSEGEQLKQSEIQIPI</sequence>
<dbReference type="GeneID" id="11534682"/>
<feature type="domain" description="FMP27/BLTP2/Hobbit GFWDK motif-containing RBG unit" evidence="2">
    <location>
        <begin position="1268"/>
        <end position="1425"/>
    </location>
</feature>